<dbReference type="AlphaFoldDB" id="A0A3B0X1H3"/>
<name>A0A3B0X1H3_9ZZZZ</name>
<sequence>MAQLIEFVTNNLIMVAALAVIAVLIIKTEVDLKFSKIKQLTVQEAVRLMNDIEVVVLDVRENTEYSSGHIRNSIHIPVSSLLKRITELDKHKNKTILAYCRSGNRSNTACRTLNKQGFDNVSNLAGGIMSWTSADLPVSKK</sequence>
<proteinExistence type="predicted"/>
<keyword evidence="1" id="KW-1133">Transmembrane helix</keyword>
<dbReference type="Pfam" id="PF00581">
    <property type="entry name" value="Rhodanese"/>
    <property type="match status" value="1"/>
</dbReference>
<keyword evidence="1" id="KW-0812">Transmembrane</keyword>
<dbReference type="EMBL" id="UOFF01000378">
    <property type="protein sequence ID" value="VAW57372.1"/>
    <property type="molecule type" value="Genomic_DNA"/>
</dbReference>
<dbReference type="Gene3D" id="3.40.250.10">
    <property type="entry name" value="Rhodanese-like domain"/>
    <property type="match status" value="1"/>
</dbReference>
<dbReference type="InterPro" id="IPR050229">
    <property type="entry name" value="GlpE_sulfurtransferase"/>
</dbReference>
<reference evidence="3" key="1">
    <citation type="submission" date="2018-06" db="EMBL/GenBank/DDBJ databases">
        <authorList>
            <person name="Zhirakovskaya E."/>
        </authorList>
    </citation>
    <scope>NUCLEOTIDE SEQUENCE</scope>
</reference>
<evidence type="ECO:0000313" key="3">
    <source>
        <dbReference type="EMBL" id="VAW57372.1"/>
    </source>
</evidence>
<dbReference type="PANTHER" id="PTHR43031">
    <property type="entry name" value="FAD-DEPENDENT OXIDOREDUCTASE"/>
    <property type="match status" value="1"/>
</dbReference>
<dbReference type="SUPFAM" id="SSF52821">
    <property type="entry name" value="Rhodanese/Cell cycle control phosphatase"/>
    <property type="match status" value="1"/>
</dbReference>
<feature type="domain" description="Rhodanese" evidence="2">
    <location>
        <begin position="50"/>
        <end position="140"/>
    </location>
</feature>
<evidence type="ECO:0000256" key="1">
    <source>
        <dbReference type="SAM" id="Phobius"/>
    </source>
</evidence>
<dbReference type="CDD" id="cd00158">
    <property type="entry name" value="RHOD"/>
    <property type="match status" value="1"/>
</dbReference>
<dbReference type="SMART" id="SM00450">
    <property type="entry name" value="RHOD"/>
    <property type="match status" value="1"/>
</dbReference>
<feature type="transmembrane region" description="Helical" evidence="1">
    <location>
        <begin position="12"/>
        <end position="30"/>
    </location>
</feature>
<evidence type="ECO:0000259" key="2">
    <source>
        <dbReference type="PROSITE" id="PS50206"/>
    </source>
</evidence>
<keyword evidence="1" id="KW-0472">Membrane</keyword>
<protein>
    <recommendedName>
        <fullName evidence="2">Rhodanese domain-containing protein</fullName>
    </recommendedName>
</protein>
<dbReference type="InterPro" id="IPR001763">
    <property type="entry name" value="Rhodanese-like_dom"/>
</dbReference>
<dbReference type="PROSITE" id="PS50206">
    <property type="entry name" value="RHODANESE_3"/>
    <property type="match status" value="1"/>
</dbReference>
<accession>A0A3B0X1H3</accession>
<dbReference type="InterPro" id="IPR036873">
    <property type="entry name" value="Rhodanese-like_dom_sf"/>
</dbReference>
<gene>
    <name evidence="3" type="ORF">MNBD_GAMMA07-2460</name>
</gene>
<organism evidence="3">
    <name type="scientific">hydrothermal vent metagenome</name>
    <dbReference type="NCBI Taxonomy" id="652676"/>
    <lineage>
        <taxon>unclassified sequences</taxon>
        <taxon>metagenomes</taxon>
        <taxon>ecological metagenomes</taxon>
    </lineage>
</organism>
<dbReference type="PANTHER" id="PTHR43031:SF18">
    <property type="entry name" value="RHODANESE-RELATED SULFURTRANSFERASES"/>
    <property type="match status" value="1"/>
</dbReference>